<dbReference type="SUPFAM" id="SSF47954">
    <property type="entry name" value="Cyclin-like"/>
    <property type="match status" value="2"/>
</dbReference>
<keyword evidence="5" id="KW-0238">DNA-binding</keyword>
<evidence type="ECO:0000256" key="6">
    <source>
        <dbReference type="ARBA" id="ARBA00023127"/>
    </source>
</evidence>
<keyword evidence="4" id="KW-0805">Transcription regulation</keyword>
<dbReference type="InterPro" id="IPR003340">
    <property type="entry name" value="B3_DNA-bd"/>
</dbReference>
<dbReference type="GO" id="GO:0005634">
    <property type="term" value="C:nucleus"/>
    <property type="evidence" value="ECO:0007669"/>
    <property type="project" value="UniProtKB-SubCell"/>
</dbReference>
<dbReference type="InterPro" id="IPR036915">
    <property type="entry name" value="Cyclin-like_sf"/>
</dbReference>
<dbReference type="InterPro" id="IPR015300">
    <property type="entry name" value="DNA-bd_pseudobarrel_sf"/>
</dbReference>
<feature type="region of interest" description="Disordered" evidence="11">
    <location>
        <begin position="64"/>
        <end position="83"/>
    </location>
</feature>
<dbReference type="Gene3D" id="2.40.330.10">
    <property type="entry name" value="DNA-binding pseudobarrel domain"/>
    <property type="match status" value="1"/>
</dbReference>
<evidence type="ECO:0000256" key="11">
    <source>
        <dbReference type="SAM" id="MobiDB-lite"/>
    </source>
</evidence>
<evidence type="ECO:0000256" key="9">
    <source>
        <dbReference type="ARBA" id="ARBA00023306"/>
    </source>
</evidence>
<evidence type="ECO:0000256" key="7">
    <source>
        <dbReference type="ARBA" id="ARBA00023163"/>
    </source>
</evidence>
<dbReference type="InterPro" id="IPR004367">
    <property type="entry name" value="Cyclin_C-dom"/>
</dbReference>
<evidence type="ECO:0000259" key="12">
    <source>
        <dbReference type="PROSITE" id="PS50863"/>
    </source>
</evidence>
<protein>
    <recommendedName>
        <fullName evidence="12">TF-B3 domain-containing protein</fullName>
    </recommendedName>
</protein>
<dbReference type="CDD" id="cd10017">
    <property type="entry name" value="B3_DNA"/>
    <property type="match status" value="1"/>
</dbReference>
<dbReference type="GO" id="GO:0051301">
    <property type="term" value="P:cell division"/>
    <property type="evidence" value="ECO:0007669"/>
    <property type="project" value="UniProtKB-KW"/>
</dbReference>
<dbReference type="InterPro" id="IPR006671">
    <property type="entry name" value="Cyclin_N"/>
</dbReference>
<keyword evidence="7" id="KW-0804">Transcription</keyword>
<dbReference type="CDD" id="cd20506">
    <property type="entry name" value="CYCLIN_AtCycA-like_rpt2"/>
    <property type="match status" value="1"/>
</dbReference>
<keyword evidence="9" id="KW-0131">Cell cycle</keyword>
<dbReference type="InterPro" id="IPR039361">
    <property type="entry name" value="Cyclin"/>
</dbReference>
<name>A0A2Z7D7L5_9LAMI</name>
<dbReference type="CDD" id="cd20562">
    <property type="entry name" value="CYCLIN_AtCycA_like_rpt1"/>
    <property type="match status" value="1"/>
</dbReference>
<evidence type="ECO:0000313" key="13">
    <source>
        <dbReference type="EMBL" id="KZV54549.1"/>
    </source>
</evidence>
<dbReference type="FunFam" id="1.10.472.10:FF:000013">
    <property type="entry name" value="Cyclin A1"/>
    <property type="match status" value="1"/>
</dbReference>
<reference evidence="13 14" key="1">
    <citation type="journal article" date="2015" name="Proc. Natl. Acad. Sci. U.S.A.">
        <title>The resurrection genome of Boea hygrometrica: A blueprint for survival of dehydration.</title>
        <authorList>
            <person name="Xiao L."/>
            <person name="Yang G."/>
            <person name="Zhang L."/>
            <person name="Yang X."/>
            <person name="Zhao S."/>
            <person name="Ji Z."/>
            <person name="Zhou Q."/>
            <person name="Hu M."/>
            <person name="Wang Y."/>
            <person name="Chen M."/>
            <person name="Xu Y."/>
            <person name="Jin H."/>
            <person name="Xiao X."/>
            <person name="Hu G."/>
            <person name="Bao F."/>
            <person name="Hu Y."/>
            <person name="Wan P."/>
            <person name="Li L."/>
            <person name="Deng X."/>
            <person name="Kuang T."/>
            <person name="Xiang C."/>
            <person name="Zhu J.K."/>
            <person name="Oliver M.J."/>
            <person name="He Y."/>
        </authorList>
    </citation>
    <scope>NUCLEOTIDE SEQUENCE [LARGE SCALE GENOMIC DNA]</scope>
    <source>
        <strain evidence="14">cv. XS01</strain>
    </source>
</reference>
<dbReference type="PROSITE" id="PS00292">
    <property type="entry name" value="CYCLINS"/>
    <property type="match status" value="1"/>
</dbReference>
<dbReference type="AlphaFoldDB" id="A0A2Z7D7L5"/>
<organism evidence="13 14">
    <name type="scientific">Dorcoceras hygrometricum</name>
    <dbReference type="NCBI Taxonomy" id="472368"/>
    <lineage>
        <taxon>Eukaryota</taxon>
        <taxon>Viridiplantae</taxon>
        <taxon>Streptophyta</taxon>
        <taxon>Embryophyta</taxon>
        <taxon>Tracheophyta</taxon>
        <taxon>Spermatophyta</taxon>
        <taxon>Magnoliopsida</taxon>
        <taxon>eudicotyledons</taxon>
        <taxon>Gunneridae</taxon>
        <taxon>Pentapetalae</taxon>
        <taxon>asterids</taxon>
        <taxon>lamiids</taxon>
        <taxon>Lamiales</taxon>
        <taxon>Gesneriaceae</taxon>
        <taxon>Didymocarpoideae</taxon>
        <taxon>Trichosporeae</taxon>
        <taxon>Loxocarpinae</taxon>
        <taxon>Dorcoceras</taxon>
    </lineage>
</organism>
<evidence type="ECO:0000313" key="14">
    <source>
        <dbReference type="Proteomes" id="UP000250235"/>
    </source>
</evidence>
<dbReference type="SUPFAM" id="SSF101936">
    <property type="entry name" value="DNA-binding pseudobarrel domain"/>
    <property type="match status" value="2"/>
</dbReference>
<evidence type="ECO:0000256" key="5">
    <source>
        <dbReference type="ARBA" id="ARBA00023125"/>
    </source>
</evidence>
<dbReference type="InterPro" id="IPR013763">
    <property type="entry name" value="Cyclin-like_dom"/>
</dbReference>
<dbReference type="SMART" id="SM01019">
    <property type="entry name" value="B3"/>
    <property type="match status" value="2"/>
</dbReference>
<dbReference type="Proteomes" id="UP000250235">
    <property type="component" value="Unassembled WGS sequence"/>
</dbReference>
<gene>
    <name evidence="13" type="ORF">F511_01347</name>
</gene>
<comment type="similarity">
    <text evidence="2">Belongs to the cyclin family. Cyclin AB subfamily.</text>
</comment>
<dbReference type="FunFam" id="1.10.472.10:FF:000167">
    <property type="entry name" value="Mitotic cyclin 6"/>
    <property type="match status" value="1"/>
</dbReference>
<dbReference type="SMART" id="SM01332">
    <property type="entry name" value="Cyclin_C"/>
    <property type="match status" value="1"/>
</dbReference>
<dbReference type="SMART" id="SM00385">
    <property type="entry name" value="CYCLIN"/>
    <property type="match status" value="2"/>
</dbReference>
<dbReference type="InterPro" id="IPR048258">
    <property type="entry name" value="Cyclins_cyclin-box"/>
</dbReference>
<evidence type="ECO:0000256" key="10">
    <source>
        <dbReference type="RuleBase" id="RU000383"/>
    </source>
</evidence>
<dbReference type="PROSITE" id="PS50863">
    <property type="entry name" value="B3"/>
    <property type="match status" value="1"/>
</dbReference>
<dbReference type="PANTHER" id="PTHR10177">
    <property type="entry name" value="CYCLINS"/>
    <property type="match status" value="1"/>
</dbReference>
<keyword evidence="8" id="KW-0539">Nucleus</keyword>
<evidence type="ECO:0000256" key="8">
    <source>
        <dbReference type="ARBA" id="ARBA00023242"/>
    </source>
</evidence>
<comment type="subcellular location">
    <subcellularLocation>
        <location evidence="1">Nucleus</location>
    </subcellularLocation>
</comment>
<sequence length="570" mass="65660">MADQENCVRVTRLAAKKRAAAESSQEHNKKKRVVLGEIQNVVSSRDLGLGKKMKCDVAMRKKEVKPKRVAKNSKSSVKDTSGVKEDYDSGFDVNAESDDPQMCGAYVSDIYGYLHSMEMDVKRRPLADYLEKIQKDVTANMRGILLDWLVEVAEEYKLVSDSLYLTVSYIDRFLSTNSINRQKLQLLGVSSMLIASKYEEITPPHVEDFCYITDNTYTKEEVVKMEADVLKSLKFEMGNPTVKTFLRRFTRIAQEDYKDSILQVEFLGYYLAELSLLDYECIKFLPSLIAASVIFLTRYTLQPNQHPWNLDLQRHSRYKAMDLKECVHILHDLQLRKKGASLLAVREKYNQHKVLSNEGFTRRLRLPIAFMRKHGEILAENVLLRASSGESWVVKLEHIEDANYFTLGWSKFADDLGLRIGEFLVFFLAEKSTFDVSLFGISGCERAISNHKSGFGTDERVEILEKEARNVDRSSPLYFEMVLKKHHISRVHLSVEFAKKSGLIRQNRVVLEYVPKQHFTTATLHLKGRSRLDLTWPGFVRENQLVFGRTYSFEFNPKTNVILVNEKIKV</sequence>
<keyword evidence="3" id="KW-0132">Cell division</keyword>
<dbReference type="GO" id="GO:0003677">
    <property type="term" value="F:DNA binding"/>
    <property type="evidence" value="ECO:0007669"/>
    <property type="project" value="UniProtKB-KW"/>
</dbReference>
<evidence type="ECO:0000256" key="3">
    <source>
        <dbReference type="ARBA" id="ARBA00022618"/>
    </source>
</evidence>
<dbReference type="OrthoDB" id="5590282at2759"/>
<feature type="domain" description="TF-B3" evidence="12">
    <location>
        <begin position="349"/>
        <end position="442"/>
    </location>
</feature>
<accession>A0A2Z7D7L5</accession>
<dbReference type="Gene3D" id="1.10.472.10">
    <property type="entry name" value="Cyclin-like"/>
    <property type="match status" value="2"/>
</dbReference>
<dbReference type="Pfam" id="PF00134">
    <property type="entry name" value="Cyclin_N"/>
    <property type="match status" value="1"/>
</dbReference>
<keyword evidence="14" id="KW-1185">Reference proteome</keyword>
<evidence type="ECO:0000256" key="1">
    <source>
        <dbReference type="ARBA" id="ARBA00004123"/>
    </source>
</evidence>
<dbReference type="EMBL" id="KQ989519">
    <property type="protein sequence ID" value="KZV54549.1"/>
    <property type="molecule type" value="Genomic_DNA"/>
</dbReference>
<evidence type="ECO:0000256" key="2">
    <source>
        <dbReference type="ARBA" id="ARBA00006955"/>
    </source>
</evidence>
<keyword evidence="6 10" id="KW-0195">Cyclin</keyword>
<proteinExistence type="inferred from homology"/>
<dbReference type="Pfam" id="PF02984">
    <property type="entry name" value="Cyclin_C"/>
    <property type="match status" value="1"/>
</dbReference>
<evidence type="ECO:0000256" key="4">
    <source>
        <dbReference type="ARBA" id="ARBA00023015"/>
    </source>
</evidence>